<protein>
    <submittedName>
        <fullName evidence="2">Uncharacterized protein</fullName>
    </submittedName>
</protein>
<sequence length="84" mass="9475">MMKEWALLRTMQDLRQGVVEGIRSVIATELMGSYRQNNAEEDEDGEEIASIATDEVDAPGRKAREEKRKIRSRPNPTAGTQEVN</sequence>
<dbReference type="EMBL" id="MTYH01000070">
    <property type="protein sequence ID" value="PNP40309.1"/>
    <property type="molecule type" value="Genomic_DNA"/>
</dbReference>
<gene>
    <name evidence="2" type="ORF">TGAMA5MH_07788</name>
</gene>
<comment type="caution">
    <text evidence="2">The sequence shown here is derived from an EMBL/GenBank/DDBJ whole genome shotgun (WGS) entry which is preliminary data.</text>
</comment>
<dbReference type="Proteomes" id="UP000236546">
    <property type="component" value="Unassembled WGS sequence"/>
</dbReference>
<reference evidence="2 3" key="1">
    <citation type="submission" date="2017-02" db="EMBL/GenBank/DDBJ databases">
        <title>Genomes of Trichoderma spp. with biocontrol activity.</title>
        <authorList>
            <person name="Gardiner D."/>
            <person name="Kazan K."/>
            <person name="Vos C."/>
            <person name="Harvey P."/>
        </authorList>
    </citation>
    <scope>NUCLEOTIDE SEQUENCE [LARGE SCALE GENOMIC DNA]</scope>
    <source>
        <strain evidence="2 3">A5MH</strain>
    </source>
</reference>
<proteinExistence type="predicted"/>
<dbReference type="AlphaFoldDB" id="A0A2K0T458"/>
<feature type="compositionally biased region" description="Polar residues" evidence="1">
    <location>
        <begin position="74"/>
        <end position="84"/>
    </location>
</feature>
<accession>A0A2K0T458</accession>
<name>A0A2K0T458_9HYPO</name>
<feature type="compositionally biased region" description="Basic and acidic residues" evidence="1">
    <location>
        <begin position="58"/>
        <end position="68"/>
    </location>
</feature>
<evidence type="ECO:0000313" key="3">
    <source>
        <dbReference type="Proteomes" id="UP000236546"/>
    </source>
</evidence>
<feature type="region of interest" description="Disordered" evidence="1">
    <location>
        <begin position="36"/>
        <end position="84"/>
    </location>
</feature>
<organism evidence="2 3">
    <name type="scientific">Trichoderma gamsii</name>
    <dbReference type="NCBI Taxonomy" id="398673"/>
    <lineage>
        <taxon>Eukaryota</taxon>
        <taxon>Fungi</taxon>
        <taxon>Dikarya</taxon>
        <taxon>Ascomycota</taxon>
        <taxon>Pezizomycotina</taxon>
        <taxon>Sordariomycetes</taxon>
        <taxon>Hypocreomycetidae</taxon>
        <taxon>Hypocreales</taxon>
        <taxon>Hypocreaceae</taxon>
        <taxon>Trichoderma</taxon>
    </lineage>
</organism>
<evidence type="ECO:0000256" key="1">
    <source>
        <dbReference type="SAM" id="MobiDB-lite"/>
    </source>
</evidence>
<evidence type="ECO:0000313" key="2">
    <source>
        <dbReference type="EMBL" id="PNP40309.1"/>
    </source>
</evidence>